<sequence>MDYLTLTKNYTIIWIIKRSALITESTLKLFF</sequence>
<gene>
    <name evidence="1" type="ORF">SAMN05216354_1713</name>
</gene>
<dbReference type="EMBL" id="FNUV01000004">
    <property type="protein sequence ID" value="SEF81693.1"/>
    <property type="molecule type" value="Genomic_DNA"/>
</dbReference>
<reference evidence="1 2" key="1">
    <citation type="submission" date="2016-10" db="EMBL/GenBank/DDBJ databases">
        <authorList>
            <person name="de Groot N.N."/>
        </authorList>
    </citation>
    <scope>NUCLEOTIDE SEQUENCE [LARGE SCALE GENOMIC DNA]</scope>
    <source>
        <strain evidence="1 2">AR32</strain>
    </source>
</reference>
<evidence type="ECO:0000313" key="1">
    <source>
        <dbReference type="EMBL" id="SEF81693.1"/>
    </source>
</evidence>
<proteinExistence type="predicted"/>
<protein>
    <submittedName>
        <fullName evidence="1">Uncharacterized protein</fullName>
    </submittedName>
</protein>
<organism evidence="1 2">
    <name type="scientific">Xylanibacter ruminicola</name>
    <name type="common">Prevotella ruminicola</name>
    <dbReference type="NCBI Taxonomy" id="839"/>
    <lineage>
        <taxon>Bacteria</taxon>
        <taxon>Pseudomonadati</taxon>
        <taxon>Bacteroidota</taxon>
        <taxon>Bacteroidia</taxon>
        <taxon>Bacteroidales</taxon>
        <taxon>Prevotellaceae</taxon>
        <taxon>Xylanibacter</taxon>
    </lineage>
</organism>
<evidence type="ECO:0000313" key="2">
    <source>
        <dbReference type="Proteomes" id="UP000236735"/>
    </source>
</evidence>
<accession>A0A1H5V353</accession>
<dbReference type="Proteomes" id="UP000236735">
    <property type="component" value="Unassembled WGS sequence"/>
</dbReference>
<name>A0A1H5V353_XYLRU</name>
<dbReference type="AlphaFoldDB" id="A0A1H5V353"/>